<feature type="compositionally biased region" description="Polar residues" evidence="5">
    <location>
        <begin position="1411"/>
        <end position="1437"/>
    </location>
</feature>
<dbReference type="GO" id="GO:0003729">
    <property type="term" value="F:mRNA binding"/>
    <property type="evidence" value="ECO:0007669"/>
    <property type="project" value="TreeGrafter"/>
</dbReference>
<comment type="subcellular location">
    <subcellularLocation>
        <location evidence="1">Nucleus</location>
    </subcellularLocation>
</comment>
<gene>
    <name evidence="9" type="ORF">A9F13_25g00539</name>
</gene>
<feature type="compositionally biased region" description="Pro residues" evidence="5">
    <location>
        <begin position="1520"/>
        <end position="1545"/>
    </location>
</feature>
<proteinExistence type="inferred from homology"/>
<feature type="region of interest" description="Disordered" evidence="5">
    <location>
        <begin position="1288"/>
        <end position="1607"/>
    </location>
</feature>
<evidence type="ECO:0000256" key="5">
    <source>
        <dbReference type="SAM" id="MobiDB-lite"/>
    </source>
</evidence>
<comment type="caution">
    <text evidence="9">The sequence shown here is derived from an EMBL/GenBank/DDBJ whole genome shotgun (WGS) entry which is preliminary data.</text>
</comment>
<dbReference type="GO" id="GO:0000445">
    <property type="term" value="C:THO complex part of transcription export complex"/>
    <property type="evidence" value="ECO:0007669"/>
    <property type="project" value="TreeGrafter"/>
</dbReference>
<evidence type="ECO:0000256" key="4">
    <source>
        <dbReference type="ARBA" id="ARBA00023242"/>
    </source>
</evidence>
<name>A0AA91PVE7_CLALS</name>
<dbReference type="Pfam" id="PF11262">
    <property type="entry name" value="Tho2"/>
    <property type="match status" value="1"/>
</dbReference>
<evidence type="ECO:0000259" key="8">
    <source>
        <dbReference type="Pfam" id="PF16134"/>
    </source>
</evidence>
<organism evidence="9 10">
    <name type="scientific">Clavispora lusitaniae</name>
    <name type="common">Candida lusitaniae</name>
    <dbReference type="NCBI Taxonomy" id="36911"/>
    <lineage>
        <taxon>Eukaryota</taxon>
        <taxon>Fungi</taxon>
        <taxon>Dikarya</taxon>
        <taxon>Ascomycota</taxon>
        <taxon>Saccharomycotina</taxon>
        <taxon>Pichiomycetes</taxon>
        <taxon>Metschnikowiaceae</taxon>
        <taxon>Clavispora</taxon>
    </lineage>
</organism>
<dbReference type="PANTHER" id="PTHR21597:SF0">
    <property type="entry name" value="THO COMPLEX SUBUNIT 2"/>
    <property type="match status" value="1"/>
</dbReference>
<dbReference type="Pfam" id="PF11732">
    <property type="entry name" value="Thoc2"/>
    <property type="match status" value="1"/>
</dbReference>
<dbReference type="GO" id="GO:0006406">
    <property type="term" value="P:mRNA export from nucleus"/>
    <property type="evidence" value="ECO:0007669"/>
    <property type="project" value="InterPro"/>
</dbReference>
<dbReference type="InterPro" id="IPR040007">
    <property type="entry name" value="Tho2"/>
</dbReference>
<dbReference type="KEGG" id="clus:A9F13_25g00539"/>
<reference evidence="9 10" key="1">
    <citation type="submission" date="2017-04" db="EMBL/GenBank/DDBJ databases">
        <title>Draft genome of the yeast Clavispora lusitaniae type strain CBS 6936.</title>
        <authorList>
            <person name="Durrens P."/>
            <person name="Klopp C."/>
            <person name="Biteau N."/>
            <person name="Fitton-Ouhabi V."/>
            <person name="Dementhon K."/>
            <person name="Accoceberry I."/>
            <person name="Sherman D.J."/>
            <person name="Noel T."/>
        </authorList>
    </citation>
    <scope>NUCLEOTIDE SEQUENCE [LARGE SCALE GENOMIC DNA]</scope>
    <source>
        <strain evidence="9 10">CBS 6936</strain>
    </source>
</reference>
<feature type="compositionally biased region" description="Basic and acidic residues" evidence="5">
    <location>
        <begin position="1378"/>
        <end position="1388"/>
    </location>
</feature>
<evidence type="ECO:0000256" key="3">
    <source>
        <dbReference type="ARBA" id="ARBA00019596"/>
    </source>
</evidence>
<feature type="compositionally biased region" description="Low complexity" evidence="5">
    <location>
        <begin position="1336"/>
        <end position="1345"/>
    </location>
</feature>
<feature type="compositionally biased region" description="Low complexity" evidence="5">
    <location>
        <begin position="1298"/>
        <end position="1309"/>
    </location>
</feature>
<feature type="compositionally biased region" description="Basic and acidic residues" evidence="5">
    <location>
        <begin position="1478"/>
        <end position="1495"/>
    </location>
</feature>
<dbReference type="InterPro" id="IPR032302">
    <property type="entry name" value="THOC2_N"/>
</dbReference>
<feature type="domain" description="THO complex subunitTHOC2 N-terminal" evidence="7">
    <location>
        <begin position="643"/>
        <end position="718"/>
    </location>
</feature>
<evidence type="ECO:0000313" key="10">
    <source>
        <dbReference type="Proteomes" id="UP000195602"/>
    </source>
</evidence>
<feature type="compositionally biased region" description="Basic and acidic residues" evidence="5">
    <location>
        <begin position="1288"/>
        <end position="1297"/>
    </location>
</feature>
<accession>A0AA91PVE7</accession>
<feature type="domain" description="THO complex subunitTHOC2 C-terminal" evidence="6">
    <location>
        <begin position="921"/>
        <end position="1220"/>
    </location>
</feature>
<dbReference type="GO" id="GO:0006397">
    <property type="term" value="P:mRNA processing"/>
    <property type="evidence" value="ECO:0007669"/>
    <property type="project" value="InterPro"/>
</dbReference>
<feature type="compositionally biased region" description="Pro residues" evidence="5">
    <location>
        <begin position="1569"/>
        <end position="1579"/>
    </location>
</feature>
<dbReference type="PANTHER" id="PTHR21597">
    <property type="entry name" value="THO2 PROTEIN"/>
    <property type="match status" value="1"/>
</dbReference>
<dbReference type="InterPro" id="IPR021726">
    <property type="entry name" value="THO_THOC2_N"/>
</dbReference>
<evidence type="ECO:0000259" key="7">
    <source>
        <dbReference type="Pfam" id="PF11732"/>
    </source>
</evidence>
<feature type="compositionally biased region" description="Low complexity" evidence="5">
    <location>
        <begin position="1502"/>
        <end position="1519"/>
    </location>
</feature>
<dbReference type="EMBL" id="LYUB02000025">
    <property type="protein sequence ID" value="OVF04878.1"/>
    <property type="molecule type" value="Genomic_DNA"/>
</dbReference>
<comment type="similarity">
    <text evidence="2">Belongs to the THOC2 family.</text>
</comment>
<evidence type="ECO:0000313" key="9">
    <source>
        <dbReference type="EMBL" id="OVF04878.1"/>
    </source>
</evidence>
<evidence type="ECO:0000256" key="2">
    <source>
        <dbReference type="ARBA" id="ARBA00007857"/>
    </source>
</evidence>
<dbReference type="Proteomes" id="UP000195602">
    <property type="component" value="Unassembled WGS sequence"/>
</dbReference>
<feature type="compositionally biased region" description="Basic and acidic residues" evidence="5">
    <location>
        <begin position="360"/>
        <end position="375"/>
    </location>
</feature>
<feature type="compositionally biased region" description="Basic and acidic residues" evidence="5">
    <location>
        <begin position="1580"/>
        <end position="1607"/>
    </location>
</feature>
<protein>
    <recommendedName>
        <fullName evidence="3">THO complex subunit 2</fullName>
    </recommendedName>
</protein>
<evidence type="ECO:0000259" key="6">
    <source>
        <dbReference type="Pfam" id="PF11262"/>
    </source>
</evidence>
<evidence type="ECO:0000256" key="1">
    <source>
        <dbReference type="ARBA" id="ARBA00004123"/>
    </source>
</evidence>
<dbReference type="Pfam" id="PF16134">
    <property type="entry name" value="THOC2_N"/>
    <property type="match status" value="1"/>
</dbReference>
<feature type="region of interest" description="Disordered" evidence="5">
    <location>
        <begin position="349"/>
        <end position="375"/>
    </location>
</feature>
<feature type="compositionally biased region" description="Basic and acidic residues" evidence="5">
    <location>
        <begin position="1311"/>
        <end position="1334"/>
    </location>
</feature>
<feature type="compositionally biased region" description="Basic and acidic residues" evidence="5">
    <location>
        <begin position="1358"/>
        <end position="1371"/>
    </location>
</feature>
<sequence length="1607" mass="182191">MSSFNLTLRDPAFDFLMPDTQNLVFEYIGDEIIADFKGSGSESLLQILQVPDLSDDDASDIISTVFTEMLILFEDEKLDTKTIADFLALALTDEMKAAIFCQVLDVFPQTEKLQQLLVFLYEKQKIIKPSTLAQFLDSELLISSQIVPSGPLYRQLNTRKRDEFYTQKKFNLYHEEFEGYSKLINEMYSILKNPDCAFQVNLAVQVVESMIGHYQLDPNRVLDILLDIFSNFIVGHHKFIVQFFKASKWWPSTPADAMSGFETLNIGGCEAATNCLALKLAKYPSDRELPETFKAMISILIKEGFISFGQLYNCFQRKPDEMSILEKQYQKELEDKVFRASASALALAAPLADDEEEEGDKTKSSINSDDKSKNDVSKQTCESLIKHNFEFQMLKSFLGNGLYWPAVYILSKYPFVVHVDPEVPELMHRLLSVMLQPIYAKVNSLAGSDLIAFQQEKPLAFPRPLNKVHYEDPPQSSLYCFKPMAKAFSNKKLVYFYTEWKEGLPSVSSSEDLIKISHQFIKFYGVQLASDIGNFSKLCEVIVADLESDSSDPNKEKWFFYFKNYIFPAIGSIQENHIPADKAFEVMKFFKEEERFNMYGELHQVLAKNNPHVKIMYGKAEKATKDLLKRLSKENVGQMMRRLAKVSYSNPLPCFLTILQQIESYDNLNNLVVETARYFNNYGWDNLTLAILMRLSASGRTSFQADGLNERQWIQSLASFVGKLCSKYPEKINLHTILQFLLKSFHNNEGSGLLVLKEMLSYMGGIQAITNLTVLQLNLIGCGSSLQKIVYATIGDQRFERQLSGKILCETLFSRDVVNEFLVLLCKLNAALISGSELSHLKVLANKNDDIDAVLHLFCTLIDVFGNEEQSKNLLNVSVLVEDYGVPIPWAFEVWRKYLQPEDIEELKTGLQDTNHTSLKTCLSTDMFVTFWKLKLYDLNYSTALYESETEKLTSKIISLKEWINFARRDRETTKESLLKSTSELRQTEKYISEIPREQAAHEEHNKMMIDSLVSSSRSWFADANIDSIKATTTHLLQECILPRAVHSSFDALYSAEFLFKLHDIGTQNYSIILALDGLFRTKLLFGTLFTCTPTEAENLGIFYSVILTRLNSWTNESVFNEQLSNGTLFTTDMGSQLTLNEFRQAVFDYHSDLLEDISSALTVQEYMSRRNAIIYLKNLLGIYPSVEDHCEAIIELIENISKDENRDDLKLSSSALIGHVKSRSGSWVHMWDFIDMPVDAKAKQVEKREEIKKMREKARQQELKLKQEAEKKAYDEEQKRIRERQEKLAKEREMERSAQAQAASTSISYDDSKPRTERSHARVDESARGRYDRYSSSASEQSSSRPNGSTSGGSKPIKGEEKNSSLKDAKNSGPSKDSTKESLKNPPREPSSTAREPARNSAPKAPLKDNNGTKPAQKTSGHPTRTTVSVPSQNPQKPMDRSRTQPEKYVRAPVPPPTQSSGEDLFRSKLGPKGTSRLKDKINEGKQKYRENKASSDVAKSRTSSPASNTSSRPSTPAAVPPPPTPPVPTKRAPLPPQQAPPRPGFGRDGYGGRPSGPHRPNTQQAGPLPPPSVPPPRSDGKDGRYRNDNKRRYEGSGHYDKRQRY</sequence>
<feature type="domain" description="THO complex subunit 2 N-terminal" evidence="8">
    <location>
        <begin position="29"/>
        <end position="641"/>
    </location>
</feature>
<keyword evidence="4" id="KW-0539">Nucleus</keyword>
<feature type="compositionally biased region" description="Basic and acidic residues" evidence="5">
    <location>
        <begin position="1439"/>
        <end position="1451"/>
    </location>
</feature>
<dbReference type="InterPro" id="IPR021418">
    <property type="entry name" value="THO_THOC2_C"/>
</dbReference>